<sequence>MVLLIGEIFKLQKRSEANEPRLQFHWEIQKSKNVSEESSAELEIISLTAFGTTLGAKKKPSRLSDINLYLVLFSKVWGGIPTIALDLLSSAVVSLYKDFVTN</sequence>
<evidence type="ECO:0000313" key="2">
    <source>
        <dbReference type="Proteomes" id="UP001458880"/>
    </source>
</evidence>
<reference evidence="1 2" key="1">
    <citation type="journal article" date="2024" name="BMC Genomics">
        <title>De novo assembly and annotation of Popillia japonica's genome with initial clues to its potential as an invasive pest.</title>
        <authorList>
            <person name="Cucini C."/>
            <person name="Boschi S."/>
            <person name="Funari R."/>
            <person name="Cardaioli E."/>
            <person name="Iannotti N."/>
            <person name="Marturano G."/>
            <person name="Paoli F."/>
            <person name="Bruttini M."/>
            <person name="Carapelli A."/>
            <person name="Frati F."/>
            <person name="Nardi F."/>
        </authorList>
    </citation>
    <scope>NUCLEOTIDE SEQUENCE [LARGE SCALE GENOMIC DNA]</scope>
    <source>
        <strain evidence="1">DMR45628</strain>
    </source>
</reference>
<comment type="caution">
    <text evidence="1">The sequence shown here is derived from an EMBL/GenBank/DDBJ whole genome shotgun (WGS) entry which is preliminary data.</text>
</comment>
<dbReference type="AlphaFoldDB" id="A0AAW1JV50"/>
<organism evidence="1 2">
    <name type="scientific">Popillia japonica</name>
    <name type="common">Japanese beetle</name>
    <dbReference type="NCBI Taxonomy" id="7064"/>
    <lineage>
        <taxon>Eukaryota</taxon>
        <taxon>Metazoa</taxon>
        <taxon>Ecdysozoa</taxon>
        <taxon>Arthropoda</taxon>
        <taxon>Hexapoda</taxon>
        <taxon>Insecta</taxon>
        <taxon>Pterygota</taxon>
        <taxon>Neoptera</taxon>
        <taxon>Endopterygota</taxon>
        <taxon>Coleoptera</taxon>
        <taxon>Polyphaga</taxon>
        <taxon>Scarabaeiformia</taxon>
        <taxon>Scarabaeidae</taxon>
        <taxon>Rutelinae</taxon>
        <taxon>Popillia</taxon>
    </lineage>
</organism>
<protein>
    <submittedName>
        <fullName evidence="1">Uncharacterized protein</fullName>
    </submittedName>
</protein>
<gene>
    <name evidence="1" type="ORF">QE152_g27300</name>
</gene>
<dbReference type="Proteomes" id="UP001458880">
    <property type="component" value="Unassembled WGS sequence"/>
</dbReference>
<name>A0AAW1JV50_POPJA</name>
<proteinExistence type="predicted"/>
<dbReference type="EMBL" id="JASPKY010000333">
    <property type="protein sequence ID" value="KAK9708281.1"/>
    <property type="molecule type" value="Genomic_DNA"/>
</dbReference>
<accession>A0AAW1JV50</accession>
<evidence type="ECO:0000313" key="1">
    <source>
        <dbReference type="EMBL" id="KAK9708281.1"/>
    </source>
</evidence>
<keyword evidence="2" id="KW-1185">Reference proteome</keyword>